<reference evidence="3 4" key="1">
    <citation type="journal article" date="2019" name="Int. J. Syst. Evol. Microbiol.">
        <title>The Global Catalogue of Microorganisms (GCM) 10K type strain sequencing project: providing services to taxonomists for standard genome sequencing and annotation.</title>
        <authorList>
            <consortium name="The Broad Institute Genomics Platform"/>
            <consortium name="The Broad Institute Genome Sequencing Center for Infectious Disease"/>
            <person name="Wu L."/>
            <person name="Ma J."/>
        </authorList>
    </citation>
    <scope>NUCLEOTIDE SEQUENCE [LARGE SCALE GENOMIC DNA]</scope>
    <source>
        <strain evidence="3 4">PSR21</strain>
    </source>
</reference>
<evidence type="ECO:0000256" key="2">
    <source>
        <dbReference type="SAM" id="Phobius"/>
    </source>
</evidence>
<dbReference type="AlphaFoldDB" id="A0ABD6A9D9"/>
<gene>
    <name evidence="3" type="ORF">ACFQPE_09130</name>
</gene>
<sequence length="247" mass="26358">MFDGSLSVFLGAVVLGLIHGAEPGHGWPIAAAYALDRRRKWLAGLAAGVVIGVGHLVSSVAVVVAFLLAASFFDLGSLGWVRYVAGILLILLGIREYRHGQHDGHAHAHDHDHGGHPRSHGHAHDHGHEGRRNRREHTDGGRDCDHALDADDSRGLWGIASAAFLLGFAHEEEIQILGFCTGAADHCLSLMLTYAVAVIVALVGLTLLLVAGFERYEERVEGYAAYFPTVSAAVLILMGIGFVLGAF</sequence>
<dbReference type="Proteomes" id="UP001596547">
    <property type="component" value="Unassembled WGS sequence"/>
</dbReference>
<dbReference type="EMBL" id="JBHTBF010000002">
    <property type="protein sequence ID" value="MFC7316957.1"/>
    <property type="molecule type" value="Genomic_DNA"/>
</dbReference>
<evidence type="ECO:0000256" key="1">
    <source>
        <dbReference type="SAM" id="MobiDB-lite"/>
    </source>
</evidence>
<feature type="region of interest" description="Disordered" evidence="1">
    <location>
        <begin position="103"/>
        <end position="144"/>
    </location>
</feature>
<dbReference type="GO" id="GO:0015675">
    <property type="term" value="P:nickel cation transport"/>
    <property type="evidence" value="ECO:0007669"/>
    <property type="project" value="UniProtKB-KW"/>
</dbReference>
<dbReference type="GeneID" id="79316391"/>
<protein>
    <recommendedName>
        <fullName evidence="5">Nickel/cobalt efflux system</fullName>
    </recommendedName>
</protein>
<dbReference type="PANTHER" id="PTHR40659">
    <property type="entry name" value="NICKEL/COBALT EFFLUX SYSTEM RCNA"/>
    <property type="match status" value="1"/>
</dbReference>
<accession>A0ABD6A9D9</accession>
<keyword evidence="2" id="KW-0472">Membrane</keyword>
<name>A0ABD6A9D9_9EURY</name>
<proteinExistence type="predicted"/>
<feature type="transmembrane region" description="Helical" evidence="2">
    <location>
        <begin position="191"/>
        <end position="211"/>
    </location>
</feature>
<evidence type="ECO:0008006" key="5">
    <source>
        <dbReference type="Google" id="ProtNLM"/>
    </source>
</evidence>
<dbReference type="PANTHER" id="PTHR40659:SF1">
    <property type="entry name" value="NICKEL_COBALT EFFLUX SYSTEM RCNA"/>
    <property type="match status" value="1"/>
</dbReference>
<dbReference type="InterPro" id="IPR051224">
    <property type="entry name" value="NiCoT_RcnA"/>
</dbReference>
<feature type="transmembrane region" description="Helical" evidence="2">
    <location>
        <begin position="44"/>
        <end position="68"/>
    </location>
</feature>
<dbReference type="GO" id="GO:0005886">
    <property type="term" value="C:plasma membrane"/>
    <property type="evidence" value="ECO:0007669"/>
    <property type="project" value="UniProtKB-SubCell"/>
</dbReference>
<comment type="caution">
    <text evidence="3">The sequence shown here is derived from an EMBL/GenBank/DDBJ whole genome shotgun (WGS) entry which is preliminary data.</text>
</comment>
<feature type="compositionally biased region" description="Basic and acidic residues" evidence="1">
    <location>
        <begin position="122"/>
        <end position="144"/>
    </location>
</feature>
<keyword evidence="2" id="KW-0812">Transmembrane</keyword>
<feature type="transmembrane region" description="Helical" evidence="2">
    <location>
        <begin position="223"/>
        <end position="244"/>
    </location>
</feature>
<organism evidence="3 4">
    <name type="scientific">Halomarina halobia</name>
    <dbReference type="NCBI Taxonomy" id="3033386"/>
    <lineage>
        <taxon>Archaea</taxon>
        <taxon>Methanobacteriati</taxon>
        <taxon>Methanobacteriota</taxon>
        <taxon>Stenosarchaea group</taxon>
        <taxon>Halobacteria</taxon>
        <taxon>Halobacteriales</taxon>
        <taxon>Natronomonadaceae</taxon>
        <taxon>Halomarina</taxon>
    </lineage>
</organism>
<keyword evidence="2" id="KW-1133">Transmembrane helix</keyword>
<feature type="compositionally biased region" description="Basic and acidic residues" evidence="1">
    <location>
        <begin position="103"/>
        <end position="115"/>
    </location>
</feature>
<keyword evidence="4" id="KW-1185">Reference proteome</keyword>
<evidence type="ECO:0000313" key="3">
    <source>
        <dbReference type="EMBL" id="MFC7316957.1"/>
    </source>
</evidence>
<feature type="transmembrane region" description="Helical" evidence="2">
    <location>
        <begin position="75"/>
        <end position="94"/>
    </location>
</feature>
<dbReference type="GO" id="GO:0006824">
    <property type="term" value="P:cobalt ion transport"/>
    <property type="evidence" value="ECO:0007669"/>
    <property type="project" value="UniProtKB-KW"/>
</dbReference>
<evidence type="ECO:0000313" key="4">
    <source>
        <dbReference type="Proteomes" id="UP001596547"/>
    </source>
</evidence>
<dbReference type="RefSeq" id="WP_276303785.1">
    <property type="nucleotide sequence ID" value="NZ_CP119992.1"/>
</dbReference>